<dbReference type="InterPro" id="IPR050287">
    <property type="entry name" value="MTA/SAH_deaminase"/>
</dbReference>
<evidence type="ECO:0000259" key="2">
    <source>
        <dbReference type="Pfam" id="PF01979"/>
    </source>
</evidence>
<dbReference type="NCBIfam" id="NF006056">
    <property type="entry name" value="PRK08204.1"/>
    <property type="match status" value="1"/>
</dbReference>
<dbReference type="Gene3D" id="2.30.40.10">
    <property type="entry name" value="Urease, subunit C, domain 1"/>
    <property type="match status" value="1"/>
</dbReference>
<accession>A0ABP9NK58</accession>
<feature type="domain" description="Amidohydrolase-related" evidence="2">
    <location>
        <begin position="54"/>
        <end position="394"/>
    </location>
</feature>
<dbReference type="InterPro" id="IPR011059">
    <property type="entry name" value="Metal-dep_hydrolase_composite"/>
</dbReference>
<keyword evidence="1" id="KW-0378">Hydrolase</keyword>
<evidence type="ECO:0000256" key="1">
    <source>
        <dbReference type="ARBA" id="ARBA00022801"/>
    </source>
</evidence>
<evidence type="ECO:0000313" key="4">
    <source>
        <dbReference type="Proteomes" id="UP001500804"/>
    </source>
</evidence>
<dbReference type="EMBL" id="BAABJO010000005">
    <property type="protein sequence ID" value="GAA5116582.1"/>
    <property type="molecule type" value="Genomic_DNA"/>
</dbReference>
<protein>
    <submittedName>
        <fullName evidence="3">Amidohydrolase family protein</fullName>
    </submittedName>
</protein>
<dbReference type="InterPro" id="IPR006680">
    <property type="entry name" value="Amidohydro-rel"/>
</dbReference>
<evidence type="ECO:0000313" key="3">
    <source>
        <dbReference type="EMBL" id="GAA5116582.1"/>
    </source>
</evidence>
<sequence length="422" mass="43260">MAEILVRGGCVVDMRPQPVVLRDTDVHVADGRIAAVGPGLAAPGADVLDARQRIVLPGFVDTHRHGWQSVLRASALDVDLGGYLERVAGGLAQALHPADVATAGLLTGLECLDAGVTTVQDHAHIAFTPEHAAAVVEGLRASGVRAVFGYGRPVRSQPQPWRAGDVRRLRAQVLPDDDGLVTMLLAALGPAHGDVEETVADWRLARELDLRVAVHIGATPAVPRPVALLRELGVVAPGTLYVHGNSLPDDEVSLIAGTGGALSITPAVEARMGHGPPMLGRVRALGVPAGLGVDVVTTVPGDLFSVMRAALLSVDASGGERVPMADVLQAATLGGATALGMADRIGSLRVGAQADIVLLRTDAVATAGGHDPVGLAVNAHPGLVDTVLVAGRVVKRDGRLLHPGVGDVVAAANEVARRLAGF</sequence>
<dbReference type="PANTHER" id="PTHR43794:SF11">
    <property type="entry name" value="AMIDOHYDROLASE-RELATED DOMAIN-CONTAINING PROTEIN"/>
    <property type="match status" value="1"/>
</dbReference>
<dbReference type="PANTHER" id="PTHR43794">
    <property type="entry name" value="AMINOHYDROLASE SSNA-RELATED"/>
    <property type="match status" value="1"/>
</dbReference>
<dbReference type="SUPFAM" id="SSF51556">
    <property type="entry name" value="Metallo-dependent hydrolases"/>
    <property type="match status" value="1"/>
</dbReference>
<name>A0ABP9NK58_9PSEU</name>
<proteinExistence type="predicted"/>
<comment type="caution">
    <text evidence="3">The sequence shown here is derived from an EMBL/GenBank/DDBJ whole genome shotgun (WGS) entry which is preliminary data.</text>
</comment>
<dbReference type="Pfam" id="PF01979">
    <property type="entry name" value="Amidohydro_1"/>
    <property type="match status" value="1"/>
</dbReference>
<dbReference type="Gene3D" id="3.20.20.140">
    <property type="entry name" value="Metal-dependent hydrolases"/>
    <property type="match status" value="1"/>
</dbReference>
<dbReference type="RefSeq" id="WP_345604313.1">
    <property type="nucleotide sequence ID" value="NZ_BAABJO010000005.1"/>
</dbReference>
<keyword evidence="4" id="KW-1185">Reference proteome</keyword>
<organism evidence="3 4">
    <name type="scientific">Pseudonocardia adelaidensis</name>
    <dbReference type="NCBI Taxonomy" id="648754"/>
    <lineage>
        <taxon>Bacteria</taxon>
        <taxon>Bacillati</taxon>
        <taxon>Actinomycetota</taxon>
        <taxon>Actinomycetes</taxon>
        <taxon>Pseudonocardiales</taxon>
        <taxon>Pseudonocardiaceae</taxon>
        <taxon>Pseudonocardia</taxon>
    </lineage>
</organism>
<reference evidence="4" key="1">
    <citation type="journal article" date="2019" name="Int. J. Syst. Evol. Microbiol.">
        <title>The Global Catalogue of Microorganisms (GCM) 10K type strain sequencing project: providing services to taxonomists for standard genome sequencing and annotation.</title>
        <authorList>
            <consortium name="The Broad Institute Genomics Platform"/>
            <consortium name="The Broad Institute Genome Sequencing Center for Infectious Disease"/>
            <person name="Wu L."/>
            <person name="Ma J."/>
        </authorList>
    </citation>
    <scope>NUCLEOTIDE SEQUENCE [LARGE SCALE GENOMIC DNA]</scope>
    <source>
        <strain evidence="4">JCM 18302</strain>
    </source>
</reference>
<dbReference type="SUPFAM" id="SSF51338">
    <property type="entry name" value="Composite domain of metallo-dependent hydrolases"/>
    <property type="match status" value="1"/>
</dbReference>
<dbReference type="InterPro" id="IPR032466">
    <property type="entry name" value="Metal_Hydrolase"/>
</dbReference>
<gene>
    <name evidence="3" type="ORF">GCM10023320_17250</name>
</gene>
<dbReference type="Proteomes" id="UP001500804">
    <property type="component" value="Unassembled WGS sequence"/>
</dbReference>